<dbReference type="RefSeq" id="WP_165194217.1">
    <property type="nucleotide sequence ID" value="NZ_CP106738.1"/>
</dbReference>
<organism evidence="1 2">
    <name type="scientific">Roseovarius pelagicus</name>
    <dbReference type="NCBI Taxonomy" id="2980108"/>
    <lineage>
        <taxon>Bacteria</taxon>
        <taxon>Pseudomonadati</taxon>
        <taxon>Pseudomonadota</taxon>
        <taxon>Alphaproteobacteria</taxon>
        <taxon>Rhodobacterales</taxon>
        <taxon>Roseobacteraceae</taxon>
        <taxon>Roseovarius</taxon>
    </lineage>
</organism>
<dbReference type="EMBL" id="CP106738">
    <property type="protein sequence ID" value="UXX82438.1"/>
    <property type="molecule type" value="Genomic_DNA"/>
</dbReference>
<sequence>MSEVCGYQRHFWRTGRLALVLGATFLVQGCANGMPHFSGPKPKPVEQVVVPEPAPSLTRTAVATSTRKAPPKVNRTASVVPARQDLTLNVLYYVRIMVPVGSELTVRANSAAGGAPSIKTIKTKGGPPYAMEIPVSAGADAYPMTIDATLNSSIGHVLTGAVTLDGKPTKPVEIVMVPTSE</sequence>
<dbReference type="Proteomes" id="UP001064087">
    <property type="component" value="Chromosome"/>
</dbReference>
<keyword evidence="2" id="KW-1185">Reference proteome</keyword>
<protein>
    <recommendedName>
        <fullName evidence="3">Lipoprotein</fullName>
    </recommendedName>
</protein>
<evidence type="ECO:0000313" key="1">
    <source>
        <dbReference type="EMBL" id="UXX82438.1"/>
    </source>
</evidence>
<reference evidence="1" key="1">
    <citation type="submission" date="2022-10" db="EMBL/GenBank/DDBJ databases">
        <title>Roseovarius pelagicus sp. nov., isolated from Arctic seawater.</title>
        <authorList>
            <person name="Hong Y.W."/>
            <person name="Hwang C.Y."/>
        </authorList>
    </citation>
    <scope>NUCLEOTIDE SEQUENCE</scope>
    <source>
        <strain evidence="1">HL-MP18</strain>
    </source>
</reference>
<gene>
    <name evidence="1" type="ORF">N7U68_15235</name>
</gene>
<name>A0ABY6DBQ6_9RHOB</name>
<proteinExistence type="predicted"/>
<evidence type="ECO:0008006" key="3">
    <source>
        <dbReference type="Google" id="ProtNLM"/>
    </source>
</evidence>
<evidence type="ECO:0000313" key="2">
    <source>
        <dbReference type="Proteomes" id="UP001064087"/>
    </source>
</evidence>
<accession>A0ABY6DBQ6</accession>